<dbReference type="AlphaFoldDB" id="A0A133PZ94"/>
<sequence length="65" mass="7547">MFNKVLPDSNNSEYSKVGWKLPAYHLSITNIWSFFSLQNVHYAEKEGAKMVQDVKEKPPEPSQFD</sequence>
<proteinExistence type="predicted"/>
<comment type="caution">
    <text evidence="1">The sequence shown here is derived from an EMBL/GenBank/DDBJ whole genome shotgun (WGS) entry which is preliminary data.</text>
</comment>
<gene>
    <name evidence="1" type="ORF">HMPREF3226_02004</name>
</gene>
<organism evidence="1 2">
    <name type="scientific">Prevotella corporis</name>
    <dbReference type="NCBI Taxonomy" id="28128"/>
    <lineage>
        <taxon>Bacteria</taxon>
        <taxon>Pseudomonadati</taxon>
        <taxon>Bacteroidota</taxon>
        <taxon>Bacteroidia</taxon>
        <taxon>Bacteroidales</taxon>
        <taxon>Prevotellaceae</taxon>
        <taxon>Prevotella</taxon>
    </lineage>
</organism>
<dbReference type="Proteomes" id="UP000070533">
    <property type="component" value="Unassembled WGS sequence"/>
</dbReference>
<dbReference type="RefSeq" id="WP_025877553.1">
    <property type="nucleotide sequence ID" value="NZ_BAAAXP010000066.1"/>
</dbReference>
<accession>A0A133PZ94</accession>
<dbReference type="EMBL" id="LRQG01000179">
    <property type="protein sequence ID" value="KXA35696.1"/>
    <property type="molecule type" value="Genomic_DNA"/>
</dbReference>
<evidence type="ECO:0000313" key="1">
    <source>
        <dbReference type="EMBL" id="KXA35696.1"/>
    </source>
</evidence>
<protein>
    <submittedName>
        <fullName evidence="1">Uncharacterized protein</fullName>
    </submittedName>
</protein>
<reference evidence="2" key="1">
    <citation type="submission" date="2016-01" db="EMBL/GenBank/DDBJ databases">
        <authorList>
            <person name="Mitreva M."/>
            <person name="Pepin K.H."/>
            <person name="Mihindukulasuriya K.A."/>
            <person name="Fulton R."/>
            <person name="Fronick C."/>
            <person name="O'Laughlin M."/>
            <person name="Miner T."/>
            <person name="Herter B."/>
            <person name="Rosa B.A."/>
            <person name="Cordes M."/>
            <person name="Tomlinson C."/>
            <person name="Wollam A."/>
            <person name="Palsikar V.B."/>
            <person name="Mardis E.R."/>
            <person name="Wilson R.K."/>
        </authorList>
    </citation>
    <scope>NUCLEOTIDE SEQUENCE [LARGE SCALE GENOMIC DNA]</scope>
    <source>
        <strain evidence="2">MJR7716</strain>
    </source>
</reference>
<evidence type="ECO:0000313" key="2">
    <source>
        <dbReference type="Proteomes" id="UP000070533"/>
    </source>
</evidence>
<keyword evidence="2" id="KW-1185">Reference proteome</keyword>
<dbReference type="PATRIC" id="fig|28128.5.peg.2063"/>
<name>A0A133PZ94_9BACT</name>